<keyword evidence="6" id="KW-1185">Reference proteome</keyword>
<evidence type="ECO:0000313" key="5">
    <source>
        <dbReference type="EMBL" id="GAA0898918.1"/>
    </source>
</evidence>
<name>A0ABN1NA26_9PSEU</name>
<organism evidence="5 6">
    <name type="scientific">Pseudonocardia zijingensis</name>
    <dbReference type="NCBI Taxonomy" id="153376"/>
    <lineage>
        <taxon>Bacteria</taxon>
        <taxon>Bacillati</taxon>
        <taxon>Actinomycetota</taxon>
        <taxon>Actinomycetes</taxon>
        <taxon>Pseudonocardiales</taxon>
        <taxon>Pseudonocardiaceae</taxon>
        <taxon>Pseudonocardia</taxon>
    </lineage>
</organism>
<dbReference type="Proteomes" id="UP001499967">
    <property type="component" value="Unassembled WGS sequence"/>
</dbReference>
<dbReference type="SMART" id="SM00342">
    <property type="entry name" value="HTH_ARAC"/>
    <property type="match status" value="1"/>
</dbReference>
<evidence type="ECO:0000256" key="1">
    <source>
        <dbReference type="ARBA" id="ARBA00023015"/>
    </source>
</evidence>
<keyword evidence="1" id="KW-0805">Transcription regulation</keyword>
<dbReference type="EMBL" id="BAAAHP010000201">
    <property type="protein sequence ID" value="GAA0898918.1"/>
    <property type="molecule type" value="Genomic_DNA"/>
</dbReference>
<dbReference type="InterPro" id="IPR018060">
    <property type="entry name" value="HTH_AraC"/>
</dbReference>
<dbReference type="PANTHER" id="PTHR46796:SF12">
    <property type="entry name" value="HTH-TYPE DNA-BINDING TRANSCRIPTIONAL ACTIVATOR EUTR"/>
    <property type="match status" value="1"/>
</dbReference>
<evidence type="ECO:0000256" key="2">
    <source>
        <dbReference type="ARBA" id="ARBA00023125"/>
    </source>
</evidence>
<dbReference type="InterPro" id="IPR050204">
    <property type="entry name" value="AraC_XylS_family_regulators"/>
</dbReference>
<dbReference type="InterPro" id="IPR035418">
    <property type="entry name" value="AraC-bd_2"/>
</dbReference>
<dbReference type="Pfam" id="PF12833">
    <property type="entry name" value="HTH_18"/>
    <property type="match status" value="1"/>
</dbReference>
<protein>
    <submittedName>
        <fullName evidence="5">AraC family transcriptional regulator</fullName>
    </submittedName>
</protein>
<gene>
    <name evidence="5" type="ORF">GCM10009559_62350</name>
</gene>
<dbReference type="SUPFAM" id="SSF46689">
    <property type="entry name" value="Homeodomain-like"/>
    <property type="match status" value="1"/>
</dbReference>
<dbReference type="PANTHER" id="PTHR46796">
    <property type="entry name" value="HTH-TYPE TRANSCRIPTIONAL ACTIVATOR RHAS-RELATED"/>
    <property type="match status" value="1"/>
</dbReference>
<sequence length="338" mass="37178">MRNGKAGVTDTRDRFHGRCVVRTVDLDEALDAVGEVFLPHRVEVLDPAAALDMQLNALRLGDVTVGYLRYGPEVRMVTAEASNYHVNIPLSGTTSSRSGRREPVVSTPRRPAVFMPDAPADIRWGAGSDQTCLMLERHSVDRELEKLLGHPLSRPLEFAVAMDSTTPAATSWLAALDVLEREAERPDGMLRFPAAAAHLQGLLIHGLLLAQPHNYSDDLRRGAVVPQPRAVRQAVELIEDRPEHAWTIAELAAAVAVSARTLQEQFSRTLGISPMTRLRDVRLDRIHAQLLAADPSEVTVGSVAARWAFLHPGRFAVAYKRRFGTSPSTTLRSGRGRY</sequence>
<reference evidence="5 6" key="1">
    <citation type="journal article" date="2019" name="Int. J. Syst. Evol. Microbiol.">
        <title>The Global Catalogue of Microorganisms (GCM) 10K type strain sequencing project: providing services to taxonomists for standard genome sequencing and annotation.</title>
        <authorList>
            <consortium name="The Broad Institute Genomics Platform"/>
            <consortium name="The Broad Institute Genome Sequencing Center for Infectious Disease"/>
            <person name="Wu L."/>
            <person name="Ma J."/>
        </authorList>
    </citation>
    <scope>NUCLEOTIDE SEQUENCE [LARGE SCALE GENOMIC DNA]</scope>
    <source>
        <strain evidence="5 6">JCM 11117</strain>
    </source>
</reference>
<dbReference type="PROSITE" id="PS00041">
    <property type="entry name" value="HTH_ARAC_FAMILY_1"/>
    <property type="match status" value="1"/>
</dbReference>
<dbReference type="RefSeq" id="WP_343945266.1">
    <property type="nucleotide sequence ID" value="NZ_BAAAHP010000201.1"/>
</dbReference>
<evidence type="ECO:0000259" key="4">
    <source>
        <dbReference type="PROSITE" id="PS01124"/>
    </source>
</evidence>
<feature type="domain" description="HTH araC/xylS-type" evidence="4">
    <location>
        <begin position="232"/>
        <end position="333"/>
    </location>
</feature>
<evidence type="ECO:0000313" key="6">
    <source>
        <dbReference type="Proteomes" id="UP001499967"/>
    </source>
</evidence>
<dbReference type="InterPro" id="IPR018062">
    <property type="entry name" value="HTH_AraC-typ_CS"/>
</dbReference>
<comment type="caution">
    <text evidence="5">The sequence shown here is derived from an EMBL/GenBank/DDBJ whole genome shotgun (WGS) entry which is preliminary data.</text>
</comment>
<dbReference type="Gene3D" id="1.10.10.60">
    <property type="entry name" value="Homeodomain-like"/>
    <property type="match status" value="1"/>
</dbReference>
<accession>A0ABN1NA26</accession>
<proteinExistence type="predicted"/>
<keyword evidence="2" id="KW-0238">DNA-binding</keyword>
<dbReference type="PROSITE" id="PS01124">
    <property type="entry name" value="HTH_ARAC_FAMILY_2"/>
    <property type="match status" value="1"/>
</dbReference>
<dbReference type="Pfam" id="PF14525">
    <property type="entry name" value="AraC_binding_2"/>
    <property type="match status" value="1"/>
</dbReference>
<evidence type="ECO:0000256" key="3">
    <source>
        <dbReference type="ARBA" id="ARBA00023163"/>
    </source>
</evidence>
<keyword evidence="3" id="KW-0804">Transcription</keyword>
<dbReference type="InterPro" id="IPR009057">
    <property type="entry name" value="Homeodomain-like_sf"/>
</dbReference>